<protein>
    <submittedName>
        <fullName evidence="2">Uncharacterized protein</fullName>
    </submittedName>
</protein>
<evidence type="ECO:0000313" key="2">
    <source>
        <dbReference type="EMBL" id="TYH25391.1"/>
    </source>
</evidence>
<feature type="region of interest" description="Disordered" evidence="1">
    <location>
        <begin position="1"/>
        <end position="22"/>
    </location>
</feature>
<organism evidence="2 3">
    <name type="scientific">Gossypium darwinii</name>
    <name type="common">Darwin's cotton</name>
    <name type="synonym">Gossypium barbadense var. darwinii</name>
    <dbReference type="NCBI Taxonomy" id="34276"/>
    <lineage>
        <taxon>Eukaryota</taxon>
        <taxon>Viridiplantae</taxon>
        <taxon>Streptophyta</taxon>
        <taxon>Embryophyta</taxon>
        <taxon>Tracheophyta</taxon>
        <taxon>Spermatophyta</taxon>
        <taxon>Magnoliopsida</taxon>
        <taxon>eudicotyledons</taxon>
        <taxon>Gunneridae</taxon>
        <taxon>Pentapetalae</taxon>
        <taxon>rosids</taxon>
        <taxon>malvids</taxon>
        <taxon>Malvales</taxon>
        <taxon>Malvaceae</taxon>
        <taxon>Malvoideae</taxon>
        <taxon>Gossypium</taxon>
    </lineage>
</organism>
<evidence type="ECO:0000256" key="1">
    <source>
        <dbReference type="SAM" id="MobiDB-lite"/>
    </source>
</evidence>
<proteinExistence type="predicted"/>
<keyword evidence="3" id="KW-1185">Reference proteome</keyword>
<accession>A0A5D2H5D0</accession>
<dbReference type="AlphaFoldDB" id="A0A5D2H5D0"/>
<reference evidence="2 3" key="1">
    <citation type="submission" date="2019-06" db="EMBL/GenBank/DDBJ databases">
        <title>WGS assembly of Gossypium darwinii.</title>
        <authorList>
            <person name="Chen Z.J."/>
            <person name="Sreedasyam A."/>
            <person name="Ando A."/>
            <person name="Song Q."/>
            <person name="De L."/>
            <person name="Hulse-Kemp A."/>
            <person name="Ding M."/>
            <person name="Ye W."/>
            <person name="Kirkbride R."/>
            <person name="Jenkins J."/>
            <person name="Plott C."/>
            <person name="Lovell J."/>
            <person name="Lin Y.-M."/>
            <person name="Vaughn R."/>
            <person name="Liu B."/>
            <person name="Li W."/>
            <person name="Simpson S."/>
            <person name="Scheffler B."/>
            <person name="Saski C."/>
            <person name="Grover C."/>
            <person name="Hu G."/>
            <person name="Conover J."/>
            <person name="Carlson J."/>
            <person name="Shu S."/>
            <person name="Boston L."/>
            <person name="Williams M."/>
            <person name="Peterson D."/>
            <person name="Mcgee K."/>
            <person name="Jones D."/>
            <person name="Wendel J."/>
            <person name="Stelly D."/>
            <person name="Grimwood J."/>
            <person name="Schmutz J."/>
        </authorList>
    </citation>
    <scope>NUCLEOTIDE SEQUENCE [LARGE SCALE GENOMIC DNA]</scope>
    <source>
        <strain evidence="2">1808015.09</strain>
    </source>
</reference>
<dbReference type="EMBL" id="CM017690">
    <property type="protein sequence ID" value="TYH25391.1"/>
    <property type="molecule type" value="Genomic_DNA"/>
</dbReference>
<gene>
    <name evidence="2" type="ORF">ES288_A03G164600v1</name>
</gene>
<evidence type="ECO:0000313" key="3">
    <source>
        <dbReference type="Proteomes" id="UP000323506"/>
    </source>
</evidence>
<dbReference type="Proteomes" id="UP000323506">
    <property type="component" value="Chromosome A03"/>
</dbReference>
<name>A0A5D2H5D0_GOSDA</name>
<sequence length="97" mass="11140">MTLVVEYPEEGKPSIGGGSQPSEREVRPIIPFTLVQFEWILLNELIHCCMPYFLVHFFLLGPAVLPLSTAERYSGNILLWWRVESENTNAFLPMFLV</sequence>